<dbReference type="Proteomes" id="UP000288805">
    <property type="component" value="Unassembled WGS sequence"/>
</dbReference>
<evidence type="ECO:0000313" key="1">
    <source>
        <dbReference type="EMBL" id="RVW44435.1"/>
    </source>
</evidence>
<gene>
    <name evidence="1" type="ORF">CK203_111788</name>
</gene>
<organism evidence="1 2">
    <name type="scientific">Vitis vinifera</name>
    <name type="common">Grape</name>
    <dbReference type="NCBI Taxonomy" id="29760"/>
    <lineage>
        <taxon>Eukaryota</taxon>
        <taxon>Viridiplantae</taxon>
        <taxon>Streptophyta</taxon>
        <taxon>Embryophyta</taxon>
        <taxon>Tracheophyta</taxon>
        <taxon>Spermatophyta</taxon>
        <taxon>Magnoliopsida</taxon>
        <taxon>eudicotyledons</taxon>
        <taxon>Gunneridae</taxon>
        <taxon>Pentapetalae</taxon>
        <taxon>rosids</taxon>
        <taxon>Vitales</taxon>
        <taxon>Vitaceae</taxon>
        <taxon>Viteae</taxon>
        <taxon>Vitis</taxon>
    </lineage>
</organism>
<comment type="caution">
    <text evidence="1">The sequence shown here is derived from an EMBL/GenBank/DDBJ whole genome shotgun (WGS) entry which is preliminary data.</text>
</comment>
<protein>
    <submittedName>
        <fullName evidence="1">Uncharacterized protein</fullName>
    </submittedName>
</protein>
<sequence>MVADSLPKVVHEVQLANSKKLEWEQKKKNALKREAEILVKFAPLRGLSLKNVGMKENSGEEIDPYLDQSCHSTYYKNRVYKTK</sequence>
<dbReference type="AlphaFoldDB" id="A0A438E9J2"/>
<dbReference type="EMBL" id="QGNW01001356">
    <property type="protein sequence ID" value="RVW44435.1"/>
    <property type="molecule type" value="Genomic_DNA"/>
</dbReference>
<name>A0A438E9J2_VITVI</name>
<evidence type="ECO:0000313" key="2">
    <source>
        <dbReference type="Proteomes" id="UP000288805"/>
    </source>
</evidence>
<proteinExistence type="predicted"/>
<accession>A0A438E9J2</accession>
<reference evidence="1 2" key="1">
    <citation type="journal article" date="2018" name="PLoS Genet.">
        <title>Population sequencing reveals clonal diversity and ancestral inbreeding in the grapevine cultivar Chardonnay.</title>
        <authorList>
            <person name="Roach M.J."/>
            <person name="Johnson D.L."/>
            <person name="Bohlmann J."/>
            <person name="van Vuuren H.J."/>
            <person name="Jones S.J."/>
            <person name="Pretorius I.S."/>
            <person name="Schmidt S.A."/>
            <person name="Borneman A.R."/>
        </authorList>
    </citation>
    <scope>NUCLEOTIDE SEQUENCE [LARGE SCALE GENOMIC DNA]</scope>
    <source>
        <strain evidence="2">cv. Chardonnay</strain>
        <tissue evidence="1">Leaf</tissue>
    </source>
</reference>